<proteinExistence type="predicted"/>
<evidence type="ECO:0000313" key="7">
    <source>
        <dbReference type="EMBL" id="KAF7218434.1"/>
    </source>
</evidence>
<dbReference type="GO" id="GO:0004930">
    <property type="term" value="F:G protein-coupled receptor activity"/>
    <property type="evidence" value="ECO:0007669"/>
    <property type="project" value="InterPro"/>
</dbReference>
<dbReference type="OrthoDB" id="8759131at2759"/>
<feature type="domain" description="G-protein coupled receptors family 1 profile" evidence="6">
    <location>
        <begin position="34"/>
        <end position="282"/>
    </location>
</feature>
<dbReference type="KEGG" id="nfu:107380547"/>
<dbReference type="PRINTS" id="PR00237">
    <property type="entry name" value="GPCRRHODOPSN"/>
</dbReference>
<feature type="transmembrane region" description="Helical" evidence="5">
    <location>
        <begin position="189"/>
        <end position="207"/>
    </location>
</feature>
<keyword evidence="3 5" id="KW-1133">Transmembrane helix</keyword>
<dbReference type="Proteomes" id="UP000822369">
    <property type="component" value="Chromosome 7"/>
</dbReference>
<dbReference type="FunFam" id="1.20.1070.10:FF:000096">
    <property type="entry name" value="Odorant receptor 131-2"/>
    <property type="match status" value="1"/>
</dbReference>
<feature type="transmembrane region" description="Helical" evidence="5">
    <location>
        <begin position="20"/>
        <end position="42"/>
    </location>
</feature>
<protein>
    <submittedName>
        <fullName evidence="7">Growth hormone secretagogue receptor type 1-like</fullName>
    </submittedName>
</protein>
<dbReference type="GO" id="GO:0005549">
    <property type="term" value="F:odorant binding"/>
    <property type="evidence" value="ECO:0007669"/>
    <property type="project" value="TreeGrafter"/>
</dbReference>
<dbReference type="InterPro" id="IPR000276">
    <property type="entry name" value="GPCR_Rhodpsn"/>
</dbReference>
<dbReference type="InterPro" id="IPR017452">
    <property type="entry name" value="GPCR_Rhodpsn_7TM"/>
</dbReference>
<comment type="caution">
    <text evidence="7">The sequence shown here is derived from an EMBL/GenBank/DDBJ whole genome shotgun (WGS) entry which is preliminary data.</text>
</comment>
<dbReference type="GO" id="GO:0004984">
    <property type="term" value="F:olfactory receptor activity"/>
    <property type="evidence" value="ECO:0007669"/>
    <property type="project" value="TreeGrafter"/>
</dbReference>
<evidence type="ECO:0000256" key="1">
    <source>
        <dbReference type="ARBA" id="ARBA00004370"/>
    </source>
</evidence>
<keyword evidence="2 5" id="KW-0812">Transmembrane</keyword>
<gene>
    <name evidence="7" type="ORF">G4P62_006111</name>
</gene>
<dbReference type="PROSITE" id="PS50262">
    <property type="entry name" value="G_PROTEIN_RECEP_F1_2"/>
    <property type="match status" value="1"/>
</dbReference>
<evidence type="ECO:0000256" key="3">
    <source>
        <dbReference type="ARBA" id="ARBA00022989"/>
    </source>
</evidence>
<evidence type="ECO:0000256" key="2">
    <source>
        <dbReference type="ARBA" id="ARBA00022692"/>
    </source>
</evidence>
<dbReference type="PANTHER" id="PTHR26451">
    <property type="entry name" value="G_PROTEIN_RECEP_F1_2 DOMAIN-CONTAINING PROTEIN"/>
    <property type="match status" value="1"/>
</dbReference>
<dbReference type="PANTHER" id="PTHR26451:SF886">
    <property type="entry name" value="GROWTH HORMONE SECRETAGOGUE RECEPTOR TYPE 1-LIKE-RELATED"/>
    <property type="match status" value="1"/>
</dbReference>
<evidence type="ECO:0000313" key="8">
    <source>
        <dbReference type="Proteomes" id="UP000822369"/>
    </source>
</evidence>
<evidence type="ECO:0000259" key="6">
    <source>
        <dbReference type="PROSITE" id="PS50262"/>
    </source>
</evidence>
<dbReference type="AlphaFoldDB" id="A0A9D2YFI1"/>
<comment type="subcellular location">
    <subcellularLocation>
        <location evidence="1">Membrane</location>
    </subcellularLocation>
</comment>
<accession>A0A9D2YFI1</accession>
<feature type="transmembrane region" description="Helical" evidence="5">
    <location>
        <begin position="83"/>
        <end position="102"/>
    </location>
</feature>
<evidence type="ECO:0000256" key="4">
    <source>
        <dbReference type="ARBA" id="ARBA00023136"/>
    </source>
</evidence>
<feature type="transmembrane region" description="Helical" evidence="5">
    <location>
        <begin position="137"/>
        <end position="158"/>
    </location>
</feature>
<dbReference type="GO" id="GO:0016020">
    <property type="term" value="C:membrane"/>
    <property type="evidence" value="ECO:0007669"/>
    <property type="project" value="UniProtKB-SubCell"/>
</dbReference>
<sequence>MANNSSLISLNSSIGTGIDAVIFVQVLVSILLCINFIMIKTFSLKDTFYTNMRYMLFANTITSDCINLILTNLLLILTYFKIAISKFLCLFLVIISCLYNFVTPVTLTAMTLERFVAICLPLRHAELCTTYRALQSVLIIHCISFIPCFVFLLFVFFATFESFKQTTVCTAEMFILHSWQGDLRSALSQFYFLIMFIIIAFSYIQIMKVAKVASGENKKSTQKGLRTVLLHGFQLLLCLILLLCPFVEAAVLRIDLYLYKSLRYLNYIIFNLVPRCLNPLIYGLRDEAFLLALKQFMFCNQFNNKVKW</sequence>
<keyword evidence="7" id="KW-0675">Receptor</keyword>
<feature type="transmembrane region" description="Helical" evidence="5">
    <location>
        <begin position="54"/>
        <end position="77"/>
    </location>
</feature>
<name>A0A9D2YFI1_NOTFU</name>
<dbReference type="Pfam" id="PF00001">
    <property type="entry name" value="7tm_1"/>
    <property type="match status" value="1"/>
</dbReference>
<feature type="transmembrane region" description="Helical" evidence="5">
    <location>
        <begin position="228"/>
        <end position="252"/>
    </location>
</feature>
<reference evidence="7" key="1">
    <citation type="submission" date="2020-03" db="EMBL/GenBank/DDBJ databases">
        <title>Intra-Species Differences in Population Size shape Life History and Genome Evolution.</title>
        <authorList>
            <person name="Willemsen D."/>
            <person name="Cui R."/>
            <person name="Valenzano D.R."/>
        </authorList>
    </citation>
    <scope>NUCLEOTIDE SEQUENCE</scope>
    <source>
        <strain evidence="7">GRZ</strain>
        <tissue evidence="7">Whole</tissue>
    </source>
</reference>
<organism evidence="7 8">
    <name type="scientific">Nothobranchius furzeri</name>
    <name type="common">Turquoise killifish</name>
    <dbReference type="NCBI Taxonomy" id="105023"/>
    <lineage>
        <taxon>Eukaryota</taxon>
        <taxon>Metazoa</taxon>
        <taxon>Chordata</taxon>
        <taxon>Craniata</taxon>
        <taxon>Vertebrata</taxon>
        <taxon>Euteleostomi</taxon>
        <taxon>Actinopterygii</taxon>
        <taxon>Neopterygii</taxon>
        <taxon>Teleostei</taxon>
        <taxon>Neoteleostei</taxon>
        <taxon>Acanthomorphata</taxon>
        <taxon>Ovalentaria</taxon>
        <taxon>Atherinomorphae</taxon>
        <taxon>Cyprinodontiformes</taxon>
        <taxon>Nothobranchiidae</taxon>
        <taxon>Nothobranchius</taxon>
    </lineage>
</organism>
<dbReference type="InterPro" id="IPR052921">
    <property type="entry name" value="GPCR1_Superfamily_Member"/>
</dbReference>
<dbReference type="CDD" id="cd00637">
    <property type="entry name" value="7tm_classA_rhodopsin-like"/>
    <property type="match status" value="1"/>
</dbReference>
<dbReference type="OMA" id="CINLMLI"/>
<evidence type="ECO:0000256" key="5">
    <source>
        <dbReference type="SAM" id="Phobius"/>
    </source>
</evidence>
<dbReference type="Gene3D" id="1.20.1070.10">
    <property type="entry name" value="Rhodopsin 7-helix transmembrane proteins"/>
    <property type="match status" value="1"/>
</dbReference>
<dbReference type="SUPFAM" id="SSF81321">
    <property type="entry name" value="Family A G protein-coupled receptor-like"/>
    <property type="match status" value="1"/>
</dbReference>
<keyword evidence="4 5" id="KW-0472">Membrane</keyword>
<dbReference type="EMBL" id="JAAVVJ010000007">
    <property type="protein sequence ID" value="KAF7218434.1"/>
    <property type="molecule type" value="Genomic_DNA"/>
</dbReference>